<keyword evidence="4" id="KW-0808">Transferase</keyword>
<evidence type="ECO:0000259" key="9">
    <source>
        <dbReference type="PROSITE" id="PS50109"/>
    </source>
</evidence>
<evidence type="ECO:0000256" key="2">
    <source>
        <dbReference type="ARBA" id="ARBA00012438"/>
    </source>
</evidence>
<dbReference type="InterPro" id="IPR005467">
    <property type="entry name" value="His_kinase_dom"/>
</dbReference>
<dbReference type="PRINTS" id="PR00344">
    <property type="entry name" value="BCTRLSENSOR"/>
</dbReference>
<dbReference type="PROSITE" id="PS50851">
    <property type="entry name" value="CHEW"/>
    <property type="match status" value="1"/>
</dbReference>
<comment type="caution">
    <text evidence="13">The sequence shown here is derived from an EMBL/GenBank/DDBJ whole genome shotgun (WGS) entry which is preliminary data.</text>
</comment>
<dbReference type="InterPro" id="IPR008207">
    <property type="entry name" value="Sig_transdc_His_kin_Hpt_dom"/>
</dbReference>
<proteinExistence type="predicted"/>
<evidence type="ECO:0000313" key="13">
    <source>
        <dbReference type="EMBL" id="MFC3162897.1"/>
    </source>
</evidence>
<feature type="domain" description="CheW-like" evidence="11">
    <location>
        <begin position="412"/>
        <end position="542"/>
    </location>
</feature>
<name>A0ABV7HWV9_9HYPH</name>
<dbReference type="SMART" id="SM01231">
    <property type="entry name" value="H-kinase_dim"/>
    <property type="match status" value="1"/>
</dbReference>
<organism evidence="13 14">
    <name type="scientific">Ciceribacter thiooxidans</name>
    <dbReference type="NCBI Taxonomy" id="1969821"/>
    <lineage>
        <taxon>Bacteria</taxon>
        <taxon>Pseudomonadati</taxon>
        <taxon>Pseudomonadota</taxon>
        <taxon>Alphaproteobacteria</taxon>
        <taxon>Hyphomicrobiales</taxon>
        <taxon>Rhizobiaceae</taxon>
        <taxon>Ciceribacter</taxon>
    </lineage>
</organism>
<feature type="modified residue" description="4-aspartylphosphate" evidence="8">
    <location>
        <position position="608"/>
    </location>
</feature>
<dbReference type="InterPro" id="IPR051315">
    <property type="entry name" value="Bact_Chemotaxis_CheA"/>
</dbReference>
<dbReference type="SMART" id="SM00387">
    <property type="entry name" value="HATPase_c"/>
    <property type="match status" value="1"/>
</dbReference>
<dbReference type="SMART" id="SM00260">
    <property type="entry name" value="CheW"/>
    <property type="match status" value="1"/>
</dbReference>
<evidence type="ECO:0000256" key="1">
    <source>
        <dbReference type="ARBA" id="ARBA00000085"/>
    </source>
</evidence>
<evidence type="ECO:0000256" key="4">
    <source>
        <dbReference type="ARBA" id="ARBA00022679"/>
    </source>
</evidence>
<evidence type="ECO:0000256" key="8">
    <source>
        <dbReference type="PROSITE-ProRule" id="PRU00169"/>
    </source>
</evidence>
<dbReference type="PROSITE" id="PS50894">
    <property type="entry name" value="HPT"/>
    <property type="match status" value="1"/>
</dbReference>
<dbReference type="PROSITE" id="PS50109">
    <property type="entry name" value="HIS_KIN"/>
    <property type="match status" value="1"/>
</dbReference>
<dbReference type="PANTHER" id="PTHR43395:SF1">
    <property type="entry name" value="CHEMOTAXIS PROTEIN CHEA"/>
    <property type="match status" value="1"/>
</dbReference>
<dbReference type="SUPFAM" id="SSF47226">
    <property type="entry name" value="Histidine-containing phosphotransfer domain, HPT domain"/>
    <property type="match status" value="1"/>
</dbReference>
<dbReference type="Pfam" id="PF01584">
    <property type="entry name" value="CheW"/>
    <property type="match status" value="1"/>
</dbReference>
<feature type="domain" description="HPt" evidence="12">
    <location>
        <begin position="1"/>
        <end position="98"/>
    </location>
</feature>
<evidence type="ECO:0000259" key="10">
    <source>
        <dbReference type="PROSITE" id="PS50110"/>
    </source>
</evidence>
<dbReference type="EC" id="2.7.13.3" evidence="2"/>
<dbReference type="SMART" id="SM00073">
    <property type="entry name" value="HPT"/>
    <property type="match status" value="1"/>
</dbReference>
<evidence type="ECO:0000259" key="12">
    <source>
        <dbReference type="PROSITE" id="PS50894"/>
    </source>
</evidence>
<dbReference type="Gene3D" id="1.20.120.160">
    <property type="entry name" value="HPT domain"/>
    <property type="match status" value="1"/>
</dbReference>
<dbReference type="SUPFAM" id="SSF55874">
    <property type="entry name" value="ATPase domain of HSP90 chaperone/DNA topoisomerase II/histidine kinase"/>
    <property type="match status" value="1"/>
</dbReference>
<evidence type="ECO:0000259" key="11">
    <source>
        <dbReference type="PROSITE" id="PS50851"/>
    </source>
</evidence>
<dbReference type="InterPro" id="IPR036641">
    <property type="entry name" value="HPT_dom_sf"/>
</dbReference>
<dbReference type="InterPro" id="IPR036061">
    <property type="entry name" value="CheW-like_dom_sf"/>
</dbReference>
<dbReference type="InterPro" id="IPR003594">
    <property type="entry name" value="HATPase_dom"/>
</dbReference>
<sequence length="676" mass="73153">MFAQELGERSSSIENLVLALERADRPATSEELQRQLLKAVHSLKGAAGLMQVRPVENLCHAMEEILSTALKESRTIDARKLDLFLAATDRFREAAGSVGDAAPETSAEDRELLEAMHRAVQAGHGAGARTHRRSTRFRADDLDGSLRIAAERLDALLYRSGELLTFNHILRHQVEAALALREQASAVRASSEHAGEIAVIQRGLRQLVRSLRQSSRQVQRASTALDQEVREARTLPFSEACQGLNRIIRDVAETAGKSAELGIYGGDIQIDRAILSSLRDVLRHLVRNAIDHGIEPPNDRRKAGKPEVGKIAISAAVTGDRIRVRVEDDGRGFNFPDSREAAPGNSPGPDFLQQVFSPGFSTSKTVTRLSGRGLGLDIVKTAVESLRGTVEVLQVEGGGAAFILTIPLSVSTIRILQVSCADHIFAVDTASVRQVISIDPTAVAVSSAVETSEGAVPVVDLARWLGIAGATRPLAMRAVVMDLAGRRIAVLVDQIEGERELLIRKLGPRLAGFRQYCGAMNLPDGRIALLLNAAALVDVAPEPSSPKAPILGAKPKPSRVLIVDDSNAVRSLLRMITERAGYEVVVASNGAEALEQLALQRADIVVSDIDMPQMDGLQLVETIRRSDQFARLPVILVTGRDFDDADRTIVAGGANACLRKDRFDAEEFLETMRRVV</sequence>
<dbReference type="Gene3D" id="3.40.50.2300">
    <property type="match status" value="1"/>
</dbReference>
<keyword evidence="6" id="KW-0902">Two-component regulatory system</keyword>
<evidence type="ECO:0000256" key="7">
    <source>
        <dbReference type="PROSITE-ProRule" id="PRU00110"/>
    </source>
</evidence>
<dbReference type="Gene3D" id="2.30.30.40">
    <property type="entry name" value="SH3 Domains"/>
    <property type="match status" value="1"/>
</dbReference>
<evidence type="ECO:0000256" key="3">
    <source>
        <dbReference type="ARBA" id="ARBA00022553"/>
    </source>
</evidence>
<keyword evidence="5" id="KW-0418">Kinase</keyword>
<gene>
    <name evidence="13" type="ORF">ACFOHV_06345</name>
</gene>
<dbReference type="InterPro" id="IPR004358">
    <property type="entry name" value="Sig_transdc_His_kin-like_C"/>
</dbReference>
<evidence type="ECO:0000256" key="6">
    <source>
        <dbReference type="ARBA" id="ARBA00023012"/>
    </source>
</evidence>
<protein>
    <recommendedName>
        <fullName evidence="2">histidine kinase</fullName>
        <ecNumber evidence="2">2.7.13.3</ecNumber>
    </recommendedName>
</protein>
<dbReference type="InterPro" id="IPR011006">
    <property type="entry name" value="CheY-like_superfamily"/>
</dbReference>
<comment type="catalytic activity">
    <reaction evidence="1">
        <text>ATP + protein L-histidine = ADP + protein N-phospho-L-histidine.</text>
        <dbReference type="EC" id="2.7.13.3"/>
    </reaction>
</comment>
<evidence type="ECO:0000313" key="14">
    <source>
        <dbReference type="Proteomes" id="UP001595647"/>
    </source>
</evidence>
<dbReference type="InterPro" id="IPR002545">
    <property type="entry name" value="CheW-lke_dom"/>
</dbReference>
<dbReference type="Pfam" id="PF01627">
    <property type="entry name" value="Hpt"/>
    <property type="match status" value="1"/>
</dbReference>
<evidence type="ECO:0000256" key="5">
    <source>
        <dbReference type="ARBA" id="ARBA00022777"/>
    </source>
</evidence>
<dbReference type="InterPro" id="IPR001789">
    <property type="entry name" value="Sig_transdc_resp-reg_receiver"/>
</dbReference>
<dbReference type="RefSeq" id="WP_342344148.1">
    <property type="nucleotide sequence ID" value="NZ_CP059897.1"/>
</dbReference>
<feature type="domain" description="Response regulatory" evidence="10">
    <location>
        <begin position="559"/>
        <end position="675"/>
    </location>
</feature>
<dbReference type="Pfam" id="PF00072">
    <property type="entry name" value="Response_reg"/>
    <property type="match status" value="1"/>
</dbReference>
<dbReference type="SMART" id="SM00448">
    <property type="entry name" value="REC"/>
    <property type="match status" value="1"/>
</dbReference>
<dbReference type="Pfam" id="PF02518">
    <property type="entry name" value="HATPase_c"/>
    <property type="match status" value="1"/>
</dbReference>
<dbReference type="SUPFAM" id="SSF52172">
    <property type="entry name" value="CheY-like"/>
    <property type="match status" value="1"/>
</dbReference>
<dbReference type="CDD" id="cd00088">
    <property type="entry name" value="HPT"/>
    <property type="match status" value="1"/>
</dbReference>
<reference evidence="14" key="1">
    <citation type="journal article" date="2019" name="Int. J. Syst. Evol. Microbiol.">
        <title>The Global Catalogue of Microorganisms (GCM) 10K type strain sequencing project: providing services to taxonomists for standard genome sequencing and annotation.</title>
        <authorList>
            <consortium name="The Broad Institute Genomics Platform"/>
            <consortium name="The Broad Institute Genome Sequencing Center for Infectious Disease"/>
            <person name="Wu L."/>
            <person name="Ma J."/>
        </authorList>
    </citation>
    <scope>NUCLEOTIDE SEQUENCE [LARGE SCALE GENOMIC DNA]</scope>
    <source>
        <strain evidence="14">KCTC 52231</strain>
    </source>
</reference>
<keyword evidence="3 8" id="KW-0597">Phosphoprotein</keyword>
<feature type="modified residue" description="Phosphohistidine" evidence="7">
    <location>
        <position position="41"/>
    </location>
</feature>
<keyword evidence="14" id="KW-1185">Reference proteome</keyword>
<dbReference type="EMBL" id="JBHRTG010000006">
    <property type="protein sequence ID" value="MFC3162897.1"/>
    <property type="molecule type" value="Genomic_DNA"/>
</dbReference>
<dbReference type="InterPro" id="IPR004105">
    <property type="entry name" value="CheA-like_dim"/>
</dbReference>
<dbReference type="PANTHER" id="PTHR43395">
    <property type="entry name" value="SENSOR HISTIDINE KINASE CHEA"/>
    <property type="match status" value="1"/>
</dbReference>
<dbReference type="InterPro" id="IPR036890">
    <property type="entry name" value="HATPase_C_sf"/>
</dbReference>
<dbReference type="Proteomes" id="UP001595647">
    <property type="component" value="Unassembled WGS sequence"/>
</dbReference>
<dbReference type="PROSITE" id="PS50110">
    <property type="entry name" value="RESPONSE_REGULATORY"/>
    <property type="match status" value="1"/>
</dbReference>
<feature type="domain" description="Histidine kinase" evidence="9">
    <location>
        <begin position="175"/>
        <end position="410"/>
    </location>
</feature>
<accession>A0ABV7HWV9</accession>
<dbReference type="SUPFAM" id="SSF50341">
    <property type="entry name" value="CheW-like"/>
    <property type="match status" value="1"/>
</dbReference>
<dbReference type="Gene3D" id="3.30.565.10">
    <property type="entry name" value="Histidine kinase-like ATPase, C-terminal domain"/>
    <property type="match status" value="1"/>
</dbReference>